<protein>
    <submittedName>
        <fullName evidence="2">Carboxypeptidase-like regulatory domain-containing protein</fullName>
    </submittedName>
</protein>
<feature type="chain" id="PRO_5041201975" evidence="1">
    <location>
        <begin position="22"/>
        <end position="393"/>
    </location>
</feature>
<reference evidence="2 3" key="1">
    <citation type="submission" date="2023-08" db="EMBL/GenBank/DDBJ databases">
        <title>Comparative genomics and taxonomic characterization of three novel marine species of genus Marivirga.</title>
        <authorList>
            <person name="Muhammad N."/>
            <person name="Kim S.-G."/>
        </authorList>
    </citation>
    <scope>NUCLEOTIDE SEQUENCE [LARGE SCALE GENOMIC DNA]</scope>
    <source>
        <strain evidence="2 3">BDSF4-3</strain>
    </source>
</reference>
<dbReference type="InterPro" id="IPR008969">
    <property type="entry name" value="CarboxyPept-like_regulatory"/>
</dbReference>
<name>A0AA51REU6_9BACT</name>
<dbReference type="Pfam" id="PF13715">
    <property type="entry name" value="CarbopepD_reg_2"/>
    <property type="match status" value="1"/>
</dbReference>
<dbReference type="AlphaFoldDB" id="A0AA51REU6"/>
<dbReference type="SUPFAM" id="SSF49464">
    <property type="entry name" value="Carboxypeptidase regulatory domain-like"/>
    <property type="match status" value="1"/>
</dbReference>
<evidence type="ECO:0000313" key="3">
    <source>
        <dbReference type="Proteomes" id="UP001230496"/>
    </source>
</evidence>
<dbReference type="EMBL" id="CP129971">
    <property type="protein sequence ID" value="WMN12225.1"/>
    <property type="molecule type" value="Genomic_DNA"/>
</dbReference>
<accession>A0AA51REU6</accession>
<proteinExistence type="predicted"/>
<keyword evidence="3" id="KW-1185">Reference proteome</keyword>
<evidence type="ECO:0000313" key="2">
    <source>
        <dbReference type="EMBL" id="WMN12225.1"/>
    </source>
</evidence>
<dbReference type="Proteomes" id="UP001230496">
    <property type="component" value="Chromosome"/>
</dbReference>
<dbReference type="KEGG" id="msaa:QYS49_32875"/>
<gene>
    <name evidence="2" type="ORF">QYS49_32875</name>
</gene>
<sequence>MLSIVKIAVIILIALSLPKYANSQVTVQGVVISENNEAVPYATVRLKSNEERGTITNLDGYFKINLDSESDTLLISHVGEGTFMNAICQTLELDTFRLSNRGMVLKEIRVTPYSMFNAKDSVTKALKLFDSNHWQDSLQLSAFYREYGAQNDKWGRFFEADLSIQHFGSLFLNDDIKISVNQARKSIDEFENTKSSTNPHFILYRPLKFKFLEQEFEYMGLESYSDKWVYVIRFYNDTKGSEYKGKLYLDSEDLSFIEIHAKLSERGANKVRNKGWGKIDDQIVRYKNYRRKNDIVIKFKDYKNKQILSAIINNGIWTVESKNAKVVYDYSSNFLVTGLKEQFEPLQESATIPKTKDLLSKNYEYDESFWSNYNHLIADKKQREILSHLTPVR</sequence>
<evidence type="ECO:0000256" key="1">
    <source>
        <dbReference type="SAM" id="SignalP"/>
    </source>
</evidence>
<keyword evidence="1" id="KW-0732">Signal</keyword>
<dbReference type="RefSeq" id="WP_308350144.1">
    <property type="nucleotide sequence ID" value="NZ_CP129971.1"/>
</dbReference>
<organism evidence="2 3">
    <name type="scientific">Marivirga salinarum</name>
    <dbReference type="NCBI Taxonomy" id="3059078"/>
    <lineage>
        <taxon>Bacteria</taxon>
        <taxon>Pseudomonadati</taxon>
        <taxon>Bacteroidota</taxon>
        <taxon>Cytophagia</taxon>
        <taxon>Cytophagales</taxon>
        <taxon>Marivirgaceae</taxon>
        <taxon>Marivirga</taxon>
    </lineage>
</organism>
<feature type="signal peptide" evidence="1">
    <location>
        <begin position="1"/>
        <end position="21"/>
    </location>
</feature>